<proteinExistence type="predicted"/>
<evidence type="ECO:0000313" key="1">
    <source>
        <dbReference type="EMBL" id="OWP76166.1"/>
    </source>
</evidence>
<dbReference type="Proteomes" id="UP000198034">
    <property type="component" value="Unassembled WGS sequence"/>
</dbReference>
<sequence length="64" mass="7645">MGSSINLGTKHHQVLRKEFQEVSRQTIYSALRYFNNSETAQKIRNRAIELLEEEIKEYKNFNNK</sequence>
<comment type="caution">
    <text evidence="1">The sequence shown here is derived from an EMBL/GenBank/DDBJ whole genome shotgun (WGS) entry which is preliminary data.</text>
</comment>
<dbReference type="EMBL" id="MTCY01000030">
    <property type="protein sequence ID" value="OWP76166.1"/>
    <property type="molecule type" value="Genomic_DNA"/>
</dbReference>
<organism evidence="1 2">
    <name type="scientific">Flavobacterium columnare</name>
    <dbReference type="NCBI Taxonomy" id="996"/>
    <lineage>
        <taxon>Bacteria</taxon>
        <taxon>Pseudomonadati</taxon>
        <taxon>Bacteroidota</taxon>
        <taxon>Flavobacteriia</taxon>
        <taxon>Flavobacteriales</taxon>
        <taxon>Flavobacteriaceae</taxon>
        <taxon>Flavobacterium</taxon>
    </lineage>
</organism>
<evidence type="ECO:0000313" key="2">
    <source>
        <dbReference type="Proteomes" id="UP000198034"/>
    </source>
</evidence>
<dbReference type="OrthoDB" id="1375599at2"/>
<name>A0A246G9E8_9FLAO</name>
<gene>
    <name evidence="1" type="ORF">BWK62_10380</name>
</gene>
<accession>A0A246G9E8</accession>
<reference evidence="1 2" key="1">
    <citation type="journal article" date="2017" name="Infect. Genet. Evol.">
        <title>Comparative genome analysis of fish pathogen Flavobacterium columnare reveals extensive sequence diversity within the species.</title>
        <authorList>
            <person name="Kayansamruaj P."/>
            <person name="Dong H.T."/>
            <person name="Hirono I."/>
            <person name="Kondo H."/>
            <person name="Senapin S."/>
            <person name="Rodkhum C."/>
        </authorList>
    </citation>
    <scope>NUCLEOTIDE SEQUENCE [LARGE SCALE GENOMIC DNA]</scope>
    <source>
        <strain evidence="1 2">1214</strain>
    </source>
</reference>
<protein>
    <submittedName>
        <fullName evidence="1">Uncharacterized protein</fullName>
    </submittedName>
</protein>
<dbReference type="AlphaFoldDB" id="A0A246G9E8"/>